<dbReference type="InterPro" id="IPR002591">
    <property type="entry name" value="Phosphodiest/P_Trfase"/>
</dbReference>
<dbReference type="Gene3D" id="3.40.720.10">
    <property type="entry name" value="Alkaline Phosphatase, subunit A"/>
    <property type="match status" value="1"/>
</dbReference>
<dbReference type="EMBL" id="AWVH01000030">
    <property type="protein sequence ID" value="ERJ93230.1"/>
    <property type="molecule type" value="Genomic_DNA"/>
</dbReference>
<dbReference type="InterPro" id="IPR017850">
    <property type="entry name" value="Alkaline_phosphatase_core_sf"/>
</dbReference>
<dbReference type="Pfam" id="PF01663">
    <property type="entry name" value="Phosphodiest"/>
    <property type="match status" value="1"/>
</dbReference>
<protein>
    <submittedName>
        <fullName evidence="1">Type I phosphodiesterase / nucleotide pyrophosphatase</fullName>
    </submittedName>
</protein>
<sequence length="404" mass="44642">MILLPDYTHSLVNVTSSILNHFGAQAAHPPLPEVDEILKNGSYRNIVLLLFDGMGMDALTHFLDESSFLRSHLLCPISSVFPPTTTAATTSVETGLTPIEHGWLGWTLYFPSIDKNVNLFPNTLKDSIRQAAPYHVGKGEIPCTYIYDKINSAQSSEAAYSVSKFGTNKVKTKGALFEETYRLCTLPSAKYIYGYNEQPDRSMHISGTYSGTVKRHIKQIEYSVRRFCERLKNNPQTKDTLVLVSADHGHIPVENKELTSYPELETMLVRRPSLEPRAVNFFVKSEYKDVFPGAFSRCFKTVRAAELFGTAKGGKSNANGFCAAGQLIDTKDAEFVLFSRDEVLAIGLFGVASPHPSTAQSLGDYLAVSCSAVTLVDSKLSHHFKSHHAGLTPQEMQVPLIAVR</sequence>
<proteinExistence type="predicted"/>
<name>A0ABN0NYX4_TRELE</name>
<keyword evidence="2" id="KW-1185">Reference proteome</keyword>
<evidence type="ECO:0000313" key="2">
    <source>
        <dbReference type="Proteomes" id="UP000016649"/>
    </source>
</evidence>
<gene>
    <name evidence="1" type="ORF">HMPREF9193_01231</name>
</gene>
<dbReference type="SUPFAM" id="SSF53649">
    <property type="entry name" value="Alkaline phosphatase-like"/>
    <property type="match status" value="1"/>
</dbReference>
<dbReference type="RefSeq" id="WP_021687441.1">
    <property type="nucleotide sequence ID" value="NZ_KI260566.1"/>
</dbReference>
<reference evidence="1 2" key="1">
    <citation type="submission" date="2013-08" db="EMBL/GenBank/DDBJ databases">
        <authorList>
            <person name="Weinstock G."/>
            <person name="Sodergren E."/>
            <person name="Wylie T."/>
            <person name="Fulton L."/>
            <person name="Fulton R."/>
            <person name="Fronick C."/>
            <person name="O'Laughlin M."/>
            <person name="Godfrey J."/>
            <person name="Miner T."/>
            <person name="Herter B."/>
            <person name="Appelbaum E."/>
            <person name="Cordes M."/>
            <person name="Lek S."/>
            <person name="Wollam A."/>
            <person name="Pepin K.H."/>
            <person name="Palsikar V.B."/>
            <person name="Mitreva M."/>
            <person name="Wilson R.K."/>
        </authorList>
    </citation>
    <scope>NUCLEOTIDE SEQUENCE [LARGE SCALE GENOMIC DNA]</scope>
    <source>
        <strain evidence="1 2">ATCC 700332</strain>
    </source>
</reference>
<comment type="caution">
    <text evidence="1">The sequence shown here is derived from an EMBL/GenBank/DDBJ whole genome shotgun (WGS) entry which is preliminary data.</text>
</comment>
<organism evidence="1 2">
    <name type="scientific">Treponema lecithinolyticum ATCC 700332</name>
    <dbReference type="NCBI Taxonomy" id="1321815"/>
    <lineage>
        <taxon>Bacteria</taxon>
        <taxon>Pseudomonadati</taxon>
        <taxon>Spirochaetota</taxon>
        <taxon>Spirochaetia</taxon>
        <taxon>Spirochaetales</taxon>
        <taxon>Treponemataceae</taxon>
        <taxon>Treponema</taxon>
    </lineage>
</organism>
<dbReference type="Proteomes" id="UP000016649">
    <property type="component" value="Unassembled WGS sequence"/>
</dbReference>
<accession>A0ABN0NYX4</accession>
<evidence type="ECO:0000313" key="1">
    <source>
        <dbReference type="EMBL" id="ERJ93230.1"/>
    </source>
</evidence>